<dbReference type="InterPro" id="IPR022171">
    <property type="entry name" value="PPE_C"/>
</dbReference>
<dbReference type="KEGG" id="mlj:MLAC_04100"/>
<feature type="domain" description="PPE family C-terminal" evidence="4">
    <location>
        <begin position="316"/>
        <end position="384"/>
    </location>
</feature>
<feature type="domain" description="PPE" evidence="3">
    <location>
        <begin position="5"/>
        <end position="167"/>
    </location>
</feature>
<dbReference type="Pfam" id="PF12484">
    <property type="entry name" value="PPE-SVP"/>
    <property type="match status" value="1"/>
</dbReference>
<comment type="similarity">
    <text evidence="1">Belongs to the mycobacterial PPE family.</text>
</comment>
<dbReference type="Gene3D" id="1.20.1260.20">
    <property type="entry name" value="PPE superfamily"/>
    <property type="match status" value="1"/>
</dbReference>
<reference evidence="5 6" key="1">
    <citation type="journal article" date="2019" name="Emerg. Microbes Infect.">
        <title>Comprehensive subspecies identification of 175 nontuberculous mycobacteria species based on 7547 genomic profiles.</title>
        <authorList>
            <person name="Matsumoto Y."/>
            <person name="Kinjo T."/>
            <person name="Motooka D."/>
            <person name="Nabeya D."/>
            <person name="Jung N."/>
            <person name="Uechi K."/>
            <person name="Horii T."/>
            <person name="Iida T."/>
            <person name="Fujita J."/>
            <person name="Nakamura S."/>
        </authorList>
    </citation>
    <scope>NUCLEOTIDE SEQUENCE [LARGE SCALE GENOMIC DNA]</scope>
    <source>
        <strain evidence="5 6">JCM 15657</strain>
    </source>
</reference>
<evidence type="ECO:0000313" key="5">
    <source>
        <dbReference type="EMBL" id="BBX95116.1"/>
    </source>
</evidence>
<dbReference type="GO" id="GO:0052572">
    <property type="term" value="P:response to host immune response"/>
    <property type="evidence" value="ECO:0007669"/>
    <property type="project" value="TreeGrafter"/>
</dbReference>
<keyword evidence="6" id="KW-1185">Reference proteome</keyword>
<evidence type="ECO:0000313" key="6">
    <source>
        <dbReference type="Proteomes" id="UP000466396"/>
    </source>
</evidence>
<organism evidence="5 6">
    <name type="scientific">Mycobacterium lacus</name>
    <dbReference type="NCBI Taxonomy" id="169765"/>
    <lineage>
        <taxon>Bacteria</taxon>
        <taxon>Bacillati</taxon>
        <taxon>Actinomycetota</taxon>
        <taxon>Actinomycetes</taxon>
        <taxon>Mycobacteriales</taxon>
        <taxon>Mycobacteriaceae</taxon>
        <taxon>Mycobacterium</taxon>
    </lineage>
</organism>
<dbReference type="SUPFAM" id="SSF140459">
    <property type="entry name" value="PE/PPE dimer-like"/>
    <property type="match status" value="1"/>
</dbReference>
<feature type="region of interest" description="Disordered" evidence="2">
    <location>
        <begin position="378"/>
        <end position="420"/>
    </location>
</feature>
<dbReference type="Pfam" id="PF00823">
    <property type="entry name" value="PPE"/>
    <property type="match status" value="1"/>
</dbReference>
<proteinExistence type="inferred from homology"/>
<dbReference type="PANTHER" id="PTHR46766:SF1">
    <property type="entry name" value="GLUTAMINE-RICH PROTEIN 2"/>
    <property type="match status" value="1"/>
</dbReference>
<dbReference type="InterPro" id="IPR038332">
    <property type="entry name" value="PPE_sf"/>
</dbReference>
<feature type="compositionally biased region" description="Pro residues" evidence="2">
    <location>
        <begin position="410"/>
        <end position="420"/>
    </location>
</feature>
<protein>
    <submittedName>
        <fullName evidence="5">Putative PPE family protein PPE14</fullName>
    </submittedName>
</protein>
<evidence type="ECO:0000259" key="4">
    <source>
        <dbReference type="Pfam" id="PF12484"/>
    </source>
</evidence>
<accession>A0A7I7NEL0</accession>
<evidence type="ECO:0000259" key="3">
    <source>
        <dbReference type="Pfam" id="PF00823"/>
    </source>
</evidence>
<sequence length="420" mass="40758">MFAVDFGVLPPEVNSGLMYAGPGSGSMLAAATAWDGLAAVLDSAAVSYRSVLAGLTLESWLGPASASMAAAAAPYAGWLGAAAAQAQQTATQARTAAAAFETALAMTVPPPLIAANRSQLTSLVATNILGQNSPAIEAVQADYAEMWAQDAAAMYGYAAASEAASTLTPFTPPSQTADPAAAQAAAVSAAAGTAAETDAQAALGQVSSIGAQTLQGLASLVSPAQSAPLAQPAAGISIPTPIGDLDVLAAYIAVAATASLALAAVNTTRPWIFSYDHHGHGGAGAGGLEPIEESTIGARTTLVSTPAIAPGAGPASADVGRAALVGSLSVPHSWTMAAPEIKLAVESLPSAGVTGVSTDLGGAPAGLLSGMALASLAGRGVGSGGSPSGSAPEEDEGQPKRKPTVVVIQKPPPATGPAGQ</sequence>
<gene>
    <name evidence="5" type="primary">PPE14</name>
    <name evidence="5" type="ORF">MLAC_04100</name>
</gene>
<name>A0A7I7NEL0_9MYCO</name>
<dbReference type="Proteomes" id="UP000466396">
    <property type="component" value="Chromosome"/>
</dbReference>
<evidence type="ECO:0000256" key="2">
    <source>
        <dbReference type="SAM" id="MobiDB-lite"/>
    </source>
</evidence>
<dbReference type="AlphaFoldDB" id="A0A7I7NEL0"/>
<evidence type="ECO:0000256" key="1">
    <source>
        <dbReference type="ARBA" id="ARBA00010652"/>
    </source>
</evidence>
<dbReference type="EMBL" id="AP022581">
    <property type="protein sequence ID" value="BBX95116.1"/>
    <property type="molecule type" value="Genomic_DNA"/>
</dbReference>
<dbReference type="PANTHER" id="PTHR46766">
    <property type="entry name" value="GLUTAMINE-RICH PROTEIN 2"/>
    <property type="match status" value="1"/>
</dbReference>
<dbReference type="FunFam" id="1.20.1260.20:FF:000001">
    <property type="entry name" value="PPE family protein PPE41"/>
    <property type="match status" value="1"/>
</dbReference>
<dbReference type="InterPro" id="IPR000030">
    <property type="entry name" value="PPE_dom"/>
</dbReference>